<gene>
    <name evidence="8" type="ORF">Q7C36_021214</name>
</gene>
<comment type="function">
    <text evidence="3">Most highly expressed siglec (sialic acid-binding immunoglobulin-like lectin) on B-cells that plays a role in various aspects of B-cell biology including differentiation, antigen presentation, and trafficking to bone marrow. Binds to alpha 2,6-linked sialic acid residues of surface molecules such as CD22 itself, CD45 and IgM in a cis configuration. Can also bind to ligands on other cells as an adhesion molecule in a trans configuration. Acts as an inhibitory coreceptor on the surface of B-cells and inhibits B-cell receptor induced signaling, characterized by inhibition of the calcium mobilization and cellular activation. Mechanistically, the immunoreceptor tyrosine-based inhibitory motif domain is phosphorylated by the Src kinase LYN, which in turn leads to the recruitment of the protein tyrosine phosphatase 1/PTPN6, leading to the negative regulation of BCR signaling. If this negative signaling from is of sufficient strength, apoptosis of the B-cell can be induced.</text>
</comment>
<feature type="domain" description="Ig-like" evidence="7">
    <location>
        <begin position="1"/>
        <end position="72"/>
    </location>
</feature>
<name>A0AA88IRU4_TACVA</name>
<sequence>MGNLVCLWEQTKDLKVTVSDWYRNKKLSCITTCTLSNKHTYIWYKNGQRVTDQNRNELDVSSEDAGSFSCAVRGHEELRSPAVCVFDEKSCWSVTYSTQTICGLIGSSVDIHSYFTFPNKYKVMKMFWFIKEQVYVGPVDMSKDKEYQGRVQYTQSSQNNCSLRITNLRERDAQTYMFRLYSDDSTGKATGEPGVSLSVTDLKVTVSDSGSGQIDLSCITTCTLSNKPTYIWYKNGQHGDSVTLSCSSDANPPVFTYSWFKQSSAADTLLITGQNYSISNISSQHRGLYYCTAHNQLGHHNSTPTHLDVFSSTNSVLTFTMLGLFVFLALTLIPGALWMWKRKRSSANGHSSTGESGQPQSASVYENISASNRSRRVSSQQDDVHYASVVIKSSHTQEGSLSPRLPAHSTEEEDVQYAEVNVSRRTATIHLVADEEDDDTSQIYSKMLQLTIFLNEPFNIKTLCLFLDSPKNTTAVVLSSGDTVEGDSVTLSCSSDANPPVLTYSWFKQSSAADTLLITGQNYSISNISSQHTGLYYCTAHNQLGHHNSTPIHLDVFTEVWKLHAVRGAAAALVPALLLSLLTAFLCVKRKKRAERDIQCVPKPGDDTYTGLNLMTISPDYDTLQVIAVVKQEQSQNFTLHHRELQTLRPDGLIIGVQAQHSVTFSSQSLCVVIGSTVKIPCTFTPDHSRVTERQWYRVQSSEGEPQDLRKDPEYSGRVSVNTWWSDCSLTVSNVRVSDSGVYNFRFKTQSSDWISASSGVQLNVTDLQVKVDPNTVGQREVKVTCSSTCRLNTHGFNWYRNGHYIKYAKDASTVLYSTSGSDEGSYSCQVYGSEHRSPPVYLKVTVSDLDKNKKLSCITTCTLSNKPTYIWYKNGQRVTDQDRNELNVSSEDAGSFSCAVRGQEELRSPAVCFPDEKSCWSVTYSTQTICGLISSSVDIHSYFTFPNKYKVMKMFWFIKQQVNVGPVDMSKDKEYQGRVQYTQSSQNDCSLRITNLRERDAQTYRFRLYTDDSTEKYTGEPGVSLSVTDLKVTVSDSGSGQIDLSCITTCSLSNKPTYIWYKNGQRVSECKSASCSVAAVSGAVSYSCAVEGHDSLLSPPVCEYSPKNTTAVVLSSGDTVEGDSVTLSCSSDANPPVLTYSWFKQSSAADTLLITGQNYSISEISSQHRGLYYCTAHNQLGHHNSTPTLLVVIWCFLFVVLYILFLYLFFCDIYKTFILKRMFSTLKRTQIDKDRQIDRDRKTERQTNKQTETDIDKHTDRNRQASIYDLTILKSRNCNNFVFNIIITMLLLI</sequence>
<accession>A0AA88IRU4</accession>
<proteinExistence type="predicted"/>
<feature type="region of interest" description="Disordered" evidence="5">
    <location>
        <begin position="1238"/>
        <end position="1257"/>
    </location>
</feature>
<dbReference type="SMART" id="SM00409">
    <property type="entry name" value="IG"/>
    <property type="match status" value="8"/>
</dbReference>
<dbReference type="Pfam" id="PF24518">
    <property type="entry name" value="Ig_CD22"/>
    <property type="match status" value="1"/>
</dbReference>
<organism evidence="8 9">
    <name type="scientific">Tachysurus vachellii</name>
    <name type="common">Darkbarbel catfish</name>
    <name type="synonym">Pelteobagrus vachellii</name>
    <dbReference type="NCBI Taxonomy" id="175792"/>
    <lineage>
        <taxon>Eukaryota</taxon>
        <taxon>Metazoa</taxon>
        <taxon>Chordata</taxon>
        <taxon>Craniata</taxon>
        <taxon>Vertebrata</taxon>
        <taxon>Euteleostomi</taxon>
        <taxon>Actinopterygii</taxon>
        <taxon>Neopterygii</taxon>
        <taxon>Teleostei</taxon>
        <taxon>Ostariophysi</taxon>
        <taxon>Siluriformes</taxon>
        <taxon>Bagridae</taxon>
        <taxon>Tachysurus</taxon>
    </lineage>
</organism>
<evidence type="ECO:0000256" key="4">
    <source>
        <dbReference type="ARBA" id="ARBA00046458"/>
    </source>
</evidence>
<feature type="compositionally biased region" description="Polar residues" evidence="5">
    <location>
        <begin position="348"/>
        <end position="381"/>
    </location>
</feature>
<feature type="domain" description="Ig-like" evidence="7">
    <location>
        <begin position="228"/>
        <end position="310"/>
    </location>
</feature>
<reference evidence="8" key="1">
    <citation type="submission" date="2023-08" db="EMBL/GenBank/DDBJ databases">
        <title>Pelteobagrus vachellii genome.</title>
        <authorList>
            <person name="Liu H."/>
        </authorList>
    </citation>
    <scope>NUCLEOTIDE SEQUENCE</scope>
    <source>
        <strain evidence="8">PRFRI_2022a</strain>
        <tissue evidence="8">Muscle</tissue>
    </source>
</reference>
<dbReference type="SUPFAM" id="SSF48726">
    <property type="entry name" value="Immunoglobulin"/>
    <property type="match status" value="7"/>
</dbReference>
<dbReference type="PROSITE" id="PS50835">
    <property type="entry name" value="IG_LIKE"/>
    <property type="match status" value="7"/>
</dbReference>
<dbReference type="InterPro" id="IPR036179">
    <property type="entry name" value="Ig-like_dom_sf"/>
</dbReference>
<dbReference type="PANTHER" id="PTHR46013:SF4">
    <property type="entry name" value="B-CELL RECEPTOR CD22-RELATED"/>
    <property type="match status" value="1"/>
</dbReference>
<feature type="domain" description="Ig-like" evidence="7">
    <location>
        <begin position="778"/>
        <end position="831"/>
    </location>
</feature>
<comment type="subunit">
    <text evidence="4">Predominantly monomer of isoform CD22-beta. Also found as heterodimer of isoform CD22-beta and a shorter isoform. Interacts with PTPN6/SHP-1, LYN, SYK, PIK3R1/PIK3R2 and PLCG1 upon phosphorylation. Interacts with GRB2, INPP5D and SHC1 upon phosphorylation. May form a complex with INPP5D/SHIP, GRB2 and SHC1.</text>
</comment>
<evidence type="ECO:0000256" key="5">
    <source>
        <dbReference type="SAM" id="MobiDB-lite"/>
    </source>
</evidence>
<dbReference type="Gene3D" id="2.60.40.10">
    <property type="entry name" value="Immunoglobulins"/>
    <property type="match status" value="9"/>
</dbReference>
<dbReference type="InterPro" id="IPR013783">
    <property type="entry name" value="Ig-like_fold"/>
</dbReference>
<dbReference type="SMART" id="SM00408">
    <property type="entry name" value="IGc2"/>
    <property type="match status" value="4"/>
</dbReference>
<dbReference type="InterPro" id="IPR056386">
    <property type="entry name" value="Ig_CD22"/>
</dbReference>
<keyword evidence="6" id="KW-0812">Transmembrane</keyword>
<evidence type="ECO:0000256" key="1">
    <source>
        <dbReference type="ARBA" id="ARBA00040106"/>
    </source>
</evidence>
<feature type="domain" description="Ig-like" evidence="7">
    <location>
        <begin position="1107"/>
        <end position="1193"/>
    </location>
</feature>
<protein>
    <recommendedName>
        <fullName evidence="1">B-cell receptor CD22</fullName>
    </recommendedName>
    <alternativeName>
        <fullName evidence="2">Sialic acid-binding Ig-like lectin 2</fullName>
    </alternativeName>
</protein>
<feature type="transmembrane region" description="Helical" evidence="6">
    <location>
        <begin position="316"/>
        <end position="340"/>
    </location>
</feature>
<feature type="transmembrane region" description="Helical" evidence="6">
    <location>
        <begin position="568"/>
        <end position="586"/>
    </location>
</feature>
<dbReference type="InterPro" id="IPR013106">
    <property type="entry name" value="Ig_V-set"/>
</dbReference>
<feature type="domain" description="Ig-like" evidence="7">
    <location>
        <begin position="470"/>
        <end position="553"/>
    </location>
</feature>
<dbReference type="Pfam" id="PF13895">
    <property type="entry name" value="Ig_2"/>
    <property type="match status" value="3"/>
</dbReference>
<keyword evidence="9" id="KW-1185">Reference proteome</keyword>
<feature type="transmembrane region" description="Helical" evidence="6">
    <location>
        <begin position="1190"/>
        <end position="1215"/>
    </location>
</feature>
<evidence type="ECO:0000256" key="3">
    <source>
        <dbReference type="ARBA" id="ARBA00045430"/>
    </source>
</evidence>
<evidence type="ECO:0000256" key="2">
    <source>
        <dbReference type="ARBA" id="ARBA00041781"/>
    </source>
</evidence>
<feature type="domain" description="Ig-like" evidence="7">
    <location>
        <begin position="1022"/>
        <end position="1099"/>
    </location>
</feature>
<dbReference type="InterPro" id="IPR003599">
    <property type="entry name" value="Ig_sub"/>
</dbReference>
<evidence type="ECO:0000313" key="8">
    <source>
        <dbReference type="EMBL" id="KAK2819568.1"/>
    </source>
</evidence>
<evidence type="ECO:0000259" key="7">
    <source>
        <dbReference type="PROSITE" id="PS50835"/>
    </source>
</evidence>
<comment type="caution">
    <text evidence="8">The sequence shown here is derived from an EMBL/GenBank/DDBJ whole genome shotgun (WGS) entry which is preliminary data.</text>
</comment>
<evidence type="ECO:0000256" key="6">
    <source>
        <dbReference type="SAM" id="Phobius"/>
    </source>
</evidence>
<dbReference type="Proteomes" id="UP001187315">
    <property type="component" value="Unassembled WGS sequence"/>
</dbReference>
<feature type="region of interest" description="Disordered" evidence="5">
    <location>
        <begin position="394"/>
        <end position="413"/>
    </location>
</feature>
<dbReference type="Pfam" id="PF07686">
    <property type="entry name" value="V-set"/>
    <property type="match status" value="1"/>
</dbReference>
<dbReference type="InterPro" id="IPR007110">
    <property type="entry name" value="Ig-like_dom"/>
</dbReference>
<feature type="domain" description="Ig-like" evidence="7">
    <location>
        <begin position="839"/>
        <end position="901"/>
    </location>
</feature>
<feature type="region of interest" description="Disordered" evidence="5">
    <location>
        <begin position="348"/>
        <end position="382"/>
    </location>
</feature>
<dbReference type="EMBL" id="JAVHJS010000023">
    <property type="protein sequence ID" value="KAK2819568.1"/>
    <property type="molecule type" value="Genomic_DNA"/>
</dbReference>
<dbReference type="InterPro" id="IPR003598">
    <property type="entry name" value="Ig_sub2"/>
</dbReference>
<evidence type="ECO:0000313" key="9">
    <source>
        <dbReference type="Proteomes" id="UP001187315"/>
    </source>
</evidence>
<keyword evidence="6" id="KW-0472">Membrane</keyword>
<keyword evidence="6" id="KW-1133">Transmembrane helix</keyword>
<dbReference type="PANTHER" id="PTHR46013">
    <property type="entry name" value="VASCULAR CELL ADHESION MOLECULE 1"/>
    <property type="match status" value="1"/>
</dbReference>